<dbReference type="HOGENOM" id="CLU_1916662_0_0_1"/>
<dbReference type="EMBL" id="KL584829">
    <property type="protein sequence ID" value="KEQ64047.1"/>
    <property type="molecule type" value="Genomic_DNA"/>
</dbReference>
<gene>
    <name evidence="2" type="ORF">M437DRAFT_82993</name>
</gene>
<sequence>MARMATQIITNYGPETLIDSIFQTFKAVFTGSSALFITCGLLIVSARLLIRLGSSNYWGALTPDQGFTAQFVAFMMIIVHCALSLAYVLPDEPLPTAPSFAWAVCWSMATLSGAYGGLGLGLIALIVMSKAI</sequence>
<feature type="transmembrane region" description="Helical" evidence="1">
    <location>
        <begin position="71"/>
        <end position="89"/>
    </location>
</feature>
<keyword evidence="1" id="KW-1133">Transmembrane helix</keyword>
<feature type="transmembrane region" description="Helical" evidence="1">
    <location>
        <begin position="101"/>
        <end position="127"/>
    </location>
</feature>
<dbReference type="GeneID" id="63921229"/>
<organism evidence="2 3">
    <name type="scientific">Aureobasidium melanogenum (strain CBS 110374)</name>
    <name type="common">Aureobasidium pullulans var. melanogenum</name>
    <dbReference type="NCBI Taxonomy" id="1043003"/>
    <lineage>
        <taxon>Eukaryota</taxon>
        <taxon>Fungi</taxon>
        <taxon>Dikarya</taxon>
        <taxon>Ascomycota</taxon>
        <taxon>Pezizomycotina</taxon>
        <taxon>Dothideomycetes</taxon>
        <taxon>Dothideomycetidae</taxon>
        <taxon>Dothideales</taxon>
        <taxon>Saccotheciaceae</taxon>
        <taxon>Aureobasidium</taxon>
    </lineage>
</organism>
<keyword evidence="1" id="KW-0472">Membrane</keyword>
<accession>A0A074W2A6</accession>
<reference evidence="2 3" key="1">
    <citation type="journal article" date="2014" name="BMC Genomics">
        <title>Genome sequencing of four Aureobasidium pullulans varieties: biotechnological potential, stress tolerance, and description of new species.</title>
        <authorList>
            <person name="Gostin Ar C."/>
            <person name="Ohm R.A."/>
            <person name="Kogej T."/>
            <person name="Sonjak S."/>
            <person name="Turk M."/>
            <person name="Zajc J."/>
            <person name="Zalar P."/>
            <person name="Grube M."/>
            <person name="Sun H."/>
            <person name="Han J."/>
            <person name="Sharma A."/>
            <person name="Chiniquy J."/>
            <person name="Ngan C.Y."/>
            <person name="Lipzen A."/>
            <person name="Barry K."/>
            <person name="Grigoriev I.V."/>
            <person name="Gunde-Cimerman N."/>
        </authorList>
    </citation>
    <scope>NUCLEOTIDE SEQUENCE [LARGE SCALE GENOMIC DNA]</scope>
    <source>
        <strain evidence="2 3">CBS 110374</strain>
    </source>
</reference>
<keyword evidence="3" id="KW-1185">Reference proteome</keyword>
<evidence type="ECO:0000313" key="3">
    <source>
        <dbReference type="Proteomes" id="UP000030672"/>
    </source>
</evidence>
<proteinExistence type="predicted"/>
<keyword evidence="1" id="KW-0812">Transmembrane</keyword>
<dbReference type="Proteomes" id="UP000030672">
    <property type="component" value="Unassembled WGS sequence"/>
</dbReference>
<feature type="transmembrane region" description="Helical" evidence="1">
    <location>
        <begin position="27"/>
        <end position="50"/>
    </location>
</feature>
<protein>
    <submittedName>
        <fullName evidence="2">Uncharacterized protein</fullName>
    </submittedName>
</protein>
<name>A0A074W2A6_AURM1</name>
<dbReference type="AlphaFoldDB" id="A0A074W2A6"/>
<dbReference type="RefSeq" id="XP_040881070.1">
    <property type="nucleotide sequence ID" value="XM_041027856.1"/>
</dbReference>
<evidence type="ECO:0000256" key="1">
    <source>
        <dbReference type="SAM" id="Phobius"/>
    </source>
</evidence>
<evidence type="ECO:0000313" key="2">
    <source>
        <dbReference type="EMBL" id="KEQ64047.1"/>
    </source>
</evidence>